<keyword evidence="3" id="KW-1185">Reference proteome</keyword>
<gene>
    <name evidence="2" type="ORF">QYF61_008774</name>
</gene>
<proteinExistence type="predicted"/>
<feature type="compositionally biased region" description="Basic and acidic residues" evidence="1">
    <location>
        <begin position="40"/>
        <end position="55"/>
    </location>
</feature>
<protein>
    <recommendedName>
        <fullName evidence="4">Reverse transcriptase domain-containing protein</fullName>
    </recommendedName>
</protein>
<evidence type="ECO:0008006" key="4">
    <source>
        <dbReference type="Google" id="ProtNLM"/>
    </source>
</evidence>
<dbReference type="AlphaFoldDB" id="A0AAN7N8Y0"/>
<dbReference type="EMBL" id="JAUNZN010000018">
    <property type="protein sequence ID" value="KAK4810802.1"/>
    <property type="molecule type" value="Genomic_DNA"/>
</dbReference>
<name>A0AAN7N8Y0_MYCAM</name>
<organism evidence="2 3">
    <name type="scientific">Mycteria americana</name>
    <name type="common">Wood stork</name>
    <dbReference type="NCBI Taxonomy" id="33587"/>
    <lineage>
        <taxon>Eukaryota</taxon>
        <taxon>Metazoa</taxon>
        <taxon>Chordata</taxon>
        <taxon>Craniata</taxon>
        <taxon>Vertebrata</taxon>
        <taxon>Euteleostomi</taxon>
        <taxon>Archelosauria</taxon>
        <taxon>Archosauria</taxon>
        <taxon>Dinosauria</taxon>
        <taxon>Saurischia</taxon>
        <taxon>Theropoda</taxon>
        <taxon>Coelurosauria</taxon>
        <taxon>Aves</taxon>
        <taxon>Neognathae</taxon>
        <taxon>Neoaves</taxon>
        <taxon>Aequornithes</taxon>
        <taxon>Ciconiiformes</taxon>
        <taxon>Ciconiidae</taxon>
        <taxon>Mycteria</taxon>
    </lineage>
</organism>
<dbReference type="PANTHER" id="PTHR33332">
    <property type="entry name" value="REVERSE TRANSCRIPTASE DOMAIN-CONTAINING PROTEIN"/>
    <property type="match status" value="1"/>
</dbReference>
<feature type="region of interest" description="Disordered" evidence="1">
    <location>
        <begin position="37"/>
        <end position="64"/>
    </location>
</feature>
<accession>A0AAN7N8Y0</accession>
<comment type="caution">
    <text evidence="2">The sequence shown here is derived from an EMBL/GenBank/DDBJ whole genome shotgun (WGS) entry which is preliminary data.</text>
</comment>
<feature type="region of interest" description="Disordered" evidence="1">
    <location>
        <begin position="375"/>
        <end position="394"/>
    </location>
</feature>
<dbReference type="Proteomes" id="UP001333110">
    <property type="component" value="Unassembled WGS sequence"/>
</dbReference>
<sequence length="394" mass="43463">MSGKERLVTEGKGPLGVADECLEMGREIDGKGAVRAGCSLREEEPGAEHDNKASRSSDLASKDPVPQYPSAGWANWGDAKLDLLLMNKEELIEDVVTSGSLDCSGHGIVELRILRGVKKANGREKVIRNSKHGFTKGKSCLTNLITFYNEIAGIVVKGRATDVVYTDFSKTFDMVSHSIHLSKLGCCDLVDTGRVADIIYLEFSKVFDMVSHPILVGKLDLKLCDLMVTAAKDAIDSHISKQIFLILSVCPHNYLIGGYREDGVSLFLEVHSNRKTGNGHKLEHGKAERDLGLFSLEKRKLGGISSMCTNIRREGAKKTRARLFSVVPSDRTRGNGHKVKHRRFRLIIRKHFFTVRVTEHWGRLPREVVESPSLEIMQKPSGHSPGQLALSGPA</sequence>
<evidence type="ECO:0000256" key="1">
    <source>
        <dbReference type="SAM" id="MobiDB-lite"/>
    </source>
</evidence>
<evidence type="ECO:0000313" key="2">
    <source>
        <dbReference type="EMBL" id="KAK4810802.1"/>
    </source>
</evidence>
<reference evidence="2 3" key="1">
    <citation type="journal article" date="2023" name="J. Hered.">
        <title>Chromosome-level genome of the wood stork (Mycteria americana) provides insight into avian chromosome evolution.</title>
        <authorList>
            <person name="Flamio R. Jr."/>
            <person name="Ramstad K.M."/>
        </authorList>
    </citation>
    <scope>NUCLEOTIDE SEQUENCE [LARGE SCALE GENOMIC DNA]</scope>
    <source>
        <strain evidence="2">JAX WOST 10</strain>
    </source>
</reference>
<evidence type="ECO:0000313" key="3">
    <source>
        <dbReference type="Proteomes" id="UP001333110"/>
    </source>
</evidence>